<dbReference type="Gene3D" id="2.60.120.620">
    <property type="entry name" value="q2cbj1_9rhob like domain"/>
    <property type="match status" value="1"/>
</dbReference>
<protein>
    <recommendedName>
        <fullName evidence="2">Fe2OG dioxygenase domain-containing protein</fullName>
    </recommendedName>
</protein>
<dbReference type="AlphaFoldDB" id="A0A9W6L8P2"/>
<reference evidence="3" key="2">
    <citation type="submission" date="2023-01" db="EMBL/GenBank/DDBJ databases">
        <authorList>
            <person name="Sun Q."/>
            <person name="Evtushenko L."/>
        </authorList>
    </citation>
    <scope>NUCLEOTIDE SEQUENCE</scope>
    <source>
        <strain evidence="3">VKM Ac-1069</strain>
    </source>
</reference>
<dbReference type="Proteomes" id="UP001143463">
    <property type="component" value="Unassembled WGS sequence"/>
</dbReference>
<dbReference type="GO" id="GO:0046872">
    <property type="term" value="F:metal ion binding"/>
    <property type="evidence" value="ECO:0007669"/>
    <property type="project" value="UniProtKB-KW"/>
</dbReference>
<dbReference type="InterPro" id="IPR005123">
    <property type="entry name" value="Oxoglu/Fe-dep_dioxygenase_dom"/>
</dbReference>
<dbReference type="Pfam" id="PF23169">
    <property type="entry name" value="HalD"/>
    <property type="match status" value="1"/>
</dbReference>
<proteinExistence type="inferred from homology"/>
<comment type="caution">
    <text evidence="3">The sequence shown here is derived from an EMBL/GenBank/DDBJ whole genome shotgun (WGS) entry which is preliminary data.</text>
</comment>
<comment type="similarity">
    <text evidence="1">Belongs to the iron/ascorbate-dependent oxidoreductase family.</text>
</comment>
<evidence type="ECO:0000313" key="3">
    <source>
        <dbReference type="EMBL" id="GLL13836.1"/>
    </source>
</evidence>
<keyword evidence="1" id="KW-0408">Iron</keyword>
<name>A0A9W6L8P2_9PSEU</name>
<sequence length="274" mass="29829">MDPTIVDTDRYPLDDPALVDRVRADLRESGCCVLPGFVRAGQVEALREEGRALAPRAHHETEIVNVYNTAPDPALPAEHPAHRLMQRGNAFVARDRIPADALIQRLHRDRAVQRFVAAAFGLPEVFALADPLSGLVLNVVVPGREHPWHFDTNEFTVSLLTQAAEAGGAFQYCPGIRSSQAENLDAVSAVLDGDHTAVRTLDLRPGDLQLFAGRYSLHRVSPVEGGRDRHTAILAYSRRPGVVGTATRTRQLFGRVAAAHSVPTGAGRVDRLLI</sequence>
<dbReference type="InterPro" id="IPR056470">
    <property type="entry name" value="BesD/HalB-like"/>
</dbReference>
<dbReference type="EMBL" id="BSFQ01000025">
    <property type="protein sequence ID" value="GLL13836.1"/>
    <property type="molecule type" value="Genomic_DNA"/>
</dbReference>
<reference evidence="3" key="1">
    <citation type="journal article" date="2014" name="Int. J. Syst. Evol. Microbiol.">
        <title>Complete genome sequence of Corynebacterium casei LMG S-19264T (=DSM 44701T), isolated from a smear-ripened cheese.</title>
        <authorList>
            <consortium name="US DOE Joint Genome Institute (JGI-PGF)"/>
            <person name="Walter F."/>
            <person name="Albersmeier A."/>
            <person name="Kalinowski J."/>
            <person name="Ruckert C."/>
        </authorList>
    </citation>
    <scope>NUCLEOTIDE SEQUENCE</scope>
    <source>
        <strain evidence="3">VKM Ac-1069</strain>
    </source>
</reference>
<dbReference type="PROSITE" id="PS51471">
    <property type="entry name" value="FE2OG_OXY"/>
    <property type="match status" value="1"/>
</dbReference>
<keyword evidence="1" id="KW-0560">Oxidoreductase</keyword>
<dbReference type="RefSeq" id="WP_037049906.1">
    <property type="nucleotide sequence ID" value="NZ_BAAAUZ010000051.1"/>
</dbReference>
<dbReference type="SUPFAM" id="SSF51197">
    <property type="entry name" value="Clavaminate synthase-like"/>
    <property type="match status" value="1"/>
</dbReference>
<gene>
    <name evidence="3" type="ORF">GCM10017577_49800</name>
</gene>
<dbReference type="GO" id="GO:0016491">
    <property type="term" value="F:oxidoreductase activity"/>
    <property type="evidence" value="ECO:0007669"/>
    <property type="project" value="UniProtKB-KW"/>
</dbReference>
<organism evidence="3 4">
    <name type="scientific">Pseudonocardia halophobica</name>
    <dbReference type="NCBI Taxonomy" id="29401"/>
    <lineage>
        <taxon>Bacteria</taxon>
        <taxon>Bacillati</taxon>
        <taxon>Actinomycetota</taxon>
        <taxon>Actinomycetes</taxon>
        <taxon>Pseudonocardiales</taxon>
        <taxon>Pseudonocardiaceae</taxon>
        <taxon>Pseudonocardia</taxon>
    </lineage>
</organism>
<keyword evidence="4" id="KW-1185">Reference proteome</keyword>
<keyword evidence="1" id="KW-0479">Metal-binding</keyword>
<evidence type="ECO:0000256" key="1">
    <source>
        <dbReference type="RuleBase" id="RU003682"/>
    </source>
</evidence>
<evidence type="ECO:0000313" key="4">
    <source>
        <dbReference type="Proteomes" id="UP001143463"/>
    </source>
</evidence>
<accession>A0A9W6L8P2</accession>
<feature type="domain" description="Fe2OG dioxygenase" evidence="2">
    <location>
        <begin position="130"/>
        <end position="240"/>
    </location>
</feature>
<evidence type="ECO:0000259" key="2">
    <source>
        <dbReference type="PROSITE" id="PS51471"/>
    </source>
</evidence>